<reference evidence="1" key="1">
    <citation type="book" date="2019" name="MICROBIAL BIOTECHNOLOGY" publisher="Unknown Publisher">
        <title>Optimization of recombineering for directed mutagenesis of bacteria Pseudomonas corrugata 3'.</title>
        <authorList>
            <person name="Buinitskaja S.V."/>
            <person name="Pilipenok N."/>
            <person name="Valentovich L.N."/>
        </authorList>
    </citation>
    <scope>NUCLEOTIDE SEQUENCE</scope>
    <source>
        <strain evidence="1">3prime</strain>
    </source>
</reference>
<protein>
    <submittedName>
        <fullName evidence="1">Cloacin</fullName>
    </submittedName>
</protein>
<dbReference type="InterPro" id="IPR003063">
    <property type="entry name" value="Cloacn_immnty_fam"/>
</dbReference>
<dbReference type="PRINTS" id="PR01296">
    <property type="entry name" value="CLOACNIMMNTY"/>
</dbReference>
<evidence type="ECO:0000313" key="2">
    <source>
        <dbReference type="Proteomes" id="UP000663914"/>
    </source>
</evidence>
<gene>
    <name evidence="1" type="ORF">C4C32_05220</name>
</gene>
<dbReference type="AlphaFoldDB" id="A0A8B6UYJ2"/>
<dbReference type="InterPro" id="IPR036528">
    <property type="entry name" value="Cloacn_immnty_sf"/>
</dbReference>
<accession>A0A8B6UYJ2</accession>
<dbReference type="Gene3D" id="3.10.50.20">
    <property type="entry name" value="Cloacin immunity protein"/>
    <property type="match status" value="1"/>
</dbReference>
<dbReference type="GO" id="GO:0015643">
    <property type="term" value="F:toxic substance binding"/>
    <property type="evidence" value="ECO:0007669"/>
    <property type="project" value="InterPro"/>
</dbReference>
<dbReference type="EMBL" id="CP072011">
    <property type="protein sequence ID" value="QTH16969.1"/>
    <property type="molecule type" value="Genomic_DNA"/>
</dbReference>
<dbReference type="RefSeq" id="WP_208555741.1">
    <property type="nucleotide sequence ID" value="NZ_CP072011.1"/>
</dbReference>
<dbReference type="SUPFAM" id="SSF54552">
    <property type="entry name" value="Colicin E3 immunity protein"/>
    <property type="match status" value="1"/>
</dbReference>
<dbReference type="Proteomes" id="UP000663914">
    <property type="component" value="Chromosome"/>
</dbReference>
<organism evidence="1 2">
    <name type="scientific">Pseudomonas corrugata</name>
    <dbReference type="NCBI Taxonomy" id="47879"/>
    <lineage>
        <taxon>Bacteria</taxon>
        <taxon>Pseudomonadati</taxon>
        <taxon>Pseudomonadota</taxon>
        <taxon>Gammaproteobacteria</taxon>
        <taxon>Pseudomonadales</taxon>
        <taxon>Pseudomonadaceae</taxon>
        <taxon>Pseudomonas</taxon>
    </lineage>
</organism>
<evidence type="ECO:0000313" key="1">
    <source>
        <dbReference type="EMBL" id="QTH16969.1"/>
    </source>
</evidence>
<name>A0A8B6UYJ2_9PSED</name>
<dbReference type="GO" id="GO:0030153">
    <property type="term" value="P:bacteriocin immunity"/>
    <property type="evidence" value="ECO:0007669"/>
    <property type="project" value="InterPro"/>
</dbReference>
<sequence>MGLKLRLEWFDKQTECYEGEEYSKDLGEDGAVIEALGIPIENNINNGGFNVSQEWIKILQPYFQHSIDWSTYVYQISFDYRDSW</sequence>
<dbReference type="Pfam" id="PF03513">
    <property type="entry name" value="Cloacin_immun"/>
    <property type="match status" value="1"/>
</dbReference>
<proteinExistence type="predicted"/>
<reference evidence="1" key="2">
    <citation type="submission" date="2021-03" db="EMBL/GenBank/DDBJ databases">
        <authorList>
            <person name="Valentovich L.N."/>
            <person name="Akhremchuk A.E."/>
            <person name="Miamin V.E."/>
        </authorList>
    </citation>
    <scope>NUCLEOTIDE SEQUENCE</scope>
    <source>
        <strain evidence="1">3prime</strain>
    </source>
</reference>